<dbReference type="EMBL" id="JH823230">
    <property type="protein sequence ID" value="EKC26256.1"/>
    <property type="molecule type" value="Genomic_DNA"/>
</dbReference>
<dbReference type="GO" id="GO:0006355">
    <property type="term" value="P:regulation of DNA-templated transcription"/>
    <property type="evidence" value="ECO:0007669"/>
    <property type="project" value="InterPro"/>
</dbReference>
<dbReference type="Gene3D" id="2.30.31.10">
    <property type="entry name" value="Transcriptional Coactivator Pc4, Chain A"/>
    <property type="match status" value="1"/>
</dbReference>
<accession>K1QXG6</accession>
<dbReference type="AlphaFoldDB" id="K1QXG6"/>
<dbReference type="GO" id="GO:0003677">
    <property type="term" value="F:DNA binding"/>
    <property type="evidence" value="ECO:0007669"/>
    <property type="project" value="InterPro"/>
</dbReference>
<gene>
    <name evidence="1" type="ORF">CGI_10024109</name>
</gene>
<protein>
    <submittedName>
        <fullName evidence="1">Uncharacterized protein</fullName>
    </submittedName>
</protein>
<name>K1QXG6_MAGGI</name>
<reference evidence="1" key="1">
    <citation type="journal article" date="2012" name="Nature">
        <title>The oyster genome reveals stress adaptation and complexity of shell formation.</title>
        <authorList>
            <person name="Zhang G."/>
            <person name="Fang X."/>
            <person name="Guo X."/>
            <person name="Li L."/>
            <person name="Luo R."/>
            <person name="Xu F."/>
            <person name="Yang P."/>
            <person name="Zhang L."/>
            <person name="Wang X."/>
            <person name="Qi H."/>
            <person name="Xiong Z."/>
            <person name="Que H."/>
            <person name="Xie Y."/>
            <person name="Holland P.W."/>
            <person name="Paps J."/>
            <person name="Zhu Y."/>
            <person name="Wu F."/>
            <person name="Chen Y."/>
            <person name="Wang J."/>
            <person name="Peng C."/>
            <person name="Meng J."/>
            <person name="Yang L."/>
            <person name="Liu J."/>
            <person name="Wen B."/>
            <person name="Zhang N."/>
            <person name="Huang Z."/>
            <person name="Zhu Q."/>
            <person name="Feng Y."/>
            <person name="Mount A."/>
            <person name="Hedgecock D."/>
            <person name="Xu Z."/>
            <person name="Liu Y."/>
            <person name="Domazet-Loso T."/>
            <person name="Du Y."/>
            <person name="Sun X."/>
            <person name="Zhang S."/>
            <person name="Liu B."/>
            <person name="Cheng P."/>
            <person name="Jiang X."/>
            <person name="Li J."/>
            <person name="Fan D."/>
            <person name="Wang W."/>
            <person name="Fu W."/>
            <person name="Wang T."/>
            <person name="Wang B."/>
            <person name="Zhang J."/>
            <person name="Peng Z."/>
            <person name="Li Y."/>
            <person name="Li N."/>
            <person name="Wang J."/>
            <person name="Chen M."/>
            <person name="He Y."/>
            <person name="Tan F."/>
            <person name="Song X."/>
            <person name="Zheng Q."/>
            <person name="Huang R."/>
            <person name="Yang H."/>
            <person name="Du X."/>
            <person name="Chen L."/>
            <person name="Yang M."/>
            <person name="Gaffney P.M."/>
            <person name="Wang S."/>
            <person name="Luo L."/>
            <person name="She Z."/>
            <person name="Ming Y."/>
            <person name="Huang W."/>
            <person name="Zhang S."/>
            <person name="Huang B."/>
            <person name="Zhang Y."/>
            <person name="Qu T."/>
            <person name="Ni P."/>
            <person name="Miao G."/>
            <person name="Wang J."/>
            <person name="Wang Q."/>
            <person name="Steinberg C.E."/>
            <person name="Wang H."/>
            <person name="Li N."/>
            <person name="Qian L."/>
            <person name="Zhang G."/>
            <person name="Li Y."/>
            <person name="Yang H."/>
            <person name="Liu X."/>
            <person name="Wang J."/>
            <person name="Yin Y."/>
            <person name="Wang J."/>
        </authorList>
    </citation>
    <scope>NUCLEOTIDE SEQUENCE [LARGE SCALE GENOMIC DNA]</scope>
    <source>
        <strain evidence="1">05x7-T-G4-1.051#20</strain>
    </source>
</reference>
<sequence length="115" mass="13871">MDDLVILTPKRLHEERKKDLKRMKSMDDDLLVLSPERTLEEEREEEDDEEDVKRIKPYNKNTMVEFDIGKDCHVSAQNYEGNMYIHIRYFDTTPRGKPYPSKKRHSINVREMEKN</sequence>
<evidence type="ECO:0000313" key="1">
    <source>
        <dbReference type="EMBL" id="EKC26256.1"/>
    </source>
</evidence>
<dbReference type="HOGENOM" id="CLU_2111217_0_0_1"/>
<dbReference type="InParanoid" id="K1QXG6"/>
<dbReference type="SUPFAM" id="SSF54447">
    <property type="entry name" value="ssDNA-binding transcriptional regulator domain"/>
    <property type="match status" value="1"/>
</dbReference>
<dbReference type="InterPro" id="IPR009044">
    <property type="entry name" value="ssDNA-bd_transcriptional_reg"/>
</dbReference>
<proteinExistence type="predicted"/>
<organism evidence="1">
    <name type="scientific">Magallana gigas</name>
    <name type="common">Pacific oyster</name>
    <name type="synonym">Crassostrea gigas</name>
    <dbReference type="NCBI Taxonomy" id="29159"/>
    <lineage>
        <taxon>Eukaryota</taxon>
        <taxon>Metazoa</taxon>
        <taxon>Spiralia</taxon>
        <taxon>Lophotrochozoa</taxon>
        <taxon>Mollusca</taxon>
        <taxon>Bivalvia</taxon>
        <taxon>Autobranchia</taxon>
        <taxon>Pteriomorphia</taxon>
        <taxon>Ostreida</taxon>
        <taxon>Ostreoidea</taxon>
        <taxon>Ostreidae</taxon>
        <taxon>Magallana</taxon>
    </lineage>
</organism>